<sequence length="97" mass="10514">MSYVVKAPLVLARDKGGHVHHVYEGGVIDWLPEDQAKHFVDTGLVEKSGGAEDSEDEGQPAKSAPKSEWVDFAVAAGYDREEVEAMNKADIQALDFG</sequence>
<dbReference type="AlphaFoldDB" id="A0A1Y5P539"/>
<evidence type="ECO:0000256" key="1">
    <source>
        <dbReference type="SAM" id="MobiDB-lite"/>
    </source>
</evidence>
<feature type="region of interest" description="Disordered" evidence="1">
    <location>
        <begin position="46"/>
        <end position="66"/>
    </location>
</feature>
<reference evidence="2" key="1">
    <citation type="submission" date="2016-03" db="EMBL/GenBank/DDBJ databases">
        <authorList>
            <person name="Ploux O."/>
        </authorList>
    </citation>
    <scope>NUCLEOTIDE SEQUENCE</scope>
    <source>
        <strain evidence="2">UC10</strain>
    </source>
</reference>
<organism evidence="2">
    <name type="scientific">uncultured Mycobacterium sp</name>
    <dbReference type="NCBI Taxonomy" id="171292"/>
    <lineage>
        <taxon>Bacteria</taxon>
        <taxon>Bacillati</taxon>
        <taxon>Actinomycetota</taxon>
        <taxon>Actinomycetes</taxon>
        <taxon>Mycobacteriales</taxon>
        <taxon>Mycobacteriaceae</taxon>
        <taxon>Mycobacterium</taxon>
        <taxon>environmental samples</taxon>
    </lineage>
</organism>
<name>A0A1Y5P539_9MYCO</name>
<proteinExistence type="predicted"/>
<gene>
    <name evidence="2" type="ORF">MHPYR_180060</name>
</gene>
<evidence type="ECO:0000313" key="2">
    <source>
        <dbReference type="EMBL" id="SBS73783.1"/>
    </source>
</evidence>
<accession>A0A1Y5P539</accession>
<protein>
    <submittedName>
        <fullName evidence="2">Gp7</fullName>
    </submittedName>
</protein>
<dbReference type="EMBL" id="FLQS01000010">
    <property type="protein sequence ID" value="SBS73783.1"/>
    <property type="molecule type" value="Genomic_DNA"/>
</dbReference>